<evidence type="ECO:0000256" key="1">
    <source>
        <dbReference type="SAM" id="SignalP"/>
    </source>
</evidence>
<feature type="chain" id="PRO_5014740329" evidence="1">
    <location>
        <begin position="29"/>
        <end position="126"/>
    </location>
</feature>
<feature type="signal peptide" evidence="1">
    <location>
        <begin position="1"/>
        <end position="28"/>
    </location>
</feature>
<dbReference type="AlphaFoldDB" id="A0A2M4DHG0"/>
<reference evidence="2" key="1">
    <citation type="submission" date="2018-01" db="EMBL/GenBank/DDBJ databases">
        <title>An insight into the sialome of Amazonian anophelines.</title>
        <authorList>
            <person name="Ribeiro J.M."/>
            <person name="Scarpassa V."/>
            <person name="Calvo E."/>
        </authorList>
    </citation>
    <scope>NUCLEOTIDE SEQUENCE</scope>
</reference>
<name>A0A2M4DHG0_ANODA</name>
<proteinExistence type="predicted"/>
<accession>A0A2M4DHG0</accession>
<sequence length="126" mass="13513">MASRYRMLLVLLRLVLELPLPLPRSVETRPITPTNTAVTVTHTVLAAVVAASATATVRVVISTVSIRSILSHPVVSVIAAAEAVKPSTTTAAARVMPTRQRMPLLMLRVEYVVALQEEMLATTVAC</sequence>
<evidence type="ECO:0000313" key="2">
    <source>
        <dbReference type="EMBL" id="MBW76965.1"/>
    </source>
</evidence>
<dbReference type="EMBL" id="GGFL01012787">
    <property type="protein sequence ID" value="MBW76965.1"/>
    <property type="molecule type" value="Transcribed_RNA"/>
</dbReference>
<protein>
    <submittedName>
        <fullName evidence="2">Putative secreted protein</fullName>
    </submittedName>
</protein>
<keyword evidence="1" id="KW-0732">Signal</keyword>
<organism evidence="2">
    <name type="scientific">Anopheles darlingi</name>
    <name type="common">Mosquito</name>
    <dbReference type="NCBI Taxonomy" id="43151"/>
    <lineage>
        <taxon>Eukaryota</taxon>
        <taxon>Metazoa</taxon>
        <taxon>Ecdysozoa</taxon>
        <taxon>Arthropoda</taxon>
        <taxon>Hexapoda</taxon>
        <taxon>Insecta</taxon>
        <taxon>Pterygota</taxon>
        <taxon>Neoptera</taxon>
        <taxon>Endopterygota</taxon>
        <taxon>Diptera</taxon>
        <taxon>Nematocera</taxon>
        <taxon>Culicoidea</taxon>
        <taxon>Culicidae</taxon>
        <taxon>Anophelinae</taxon>
        <taxon>Anopheles</taxon>
    </lineage>
</organism>